<comment type="caution">
    <text evidence="7">The sequence shown here is derived from an EMBL/GenBank/DDBJ whole genome shotgun (WGS) entry which is preliminary data.</text>
</comment>
<feature type="transmembrane region" description="Helical" evidence="6">
    <location>
        <begin position="287"/>
        <end position="305"/>
    </location>
</feature>
<dbReference type="GO" id="GO:0043190">
    <property type="term" value="C:ATP-binding cassette (ABC) transporter complex"/>
    <property type="evidence" value="ECO:0007669"/>
    <property type="project" value="InterPro"/>
</dbReference>
<dbReference type="InterPro" id="IPR005495">
    <property type="entry name" value="LptG/LptF_permease"/>
</dbReference>
<dbReference type="GO" id="GO:0015920">
    <property type="term" value="P:lipopolysaccharide transport"/>
    <property type="evidence" value="ECO:0007669"/>
    <property type="project" value="TreeGrafter"/>
</dbReference>
<feature type="transmembrane region" description="Helical" evidence="6">
    <location>
        <begin position="317"/>
        <end position="336"/>
    </location>
</feature>
<evidence type="ECO:0000313" key="7">
    <source>
        <dbReference type="EMBL" id="EPR35810.1"/>
    </source>
</evidence>
<keyword evidence="3 6" id="KW-0812">Transmembrane</keyword>
<evidence type="ECO:0000256" key="5">
    <source>
        <dbReference type="ARBA" id="ARBA00023136"/>
    </source>
</evidence>
<proteinExistence type="predicted"/>
<dbReference type="InterPro" id="IPR030922">
    <property type="entry name" value="LptF"/>
</dbReference>
<comment type="subcellular location">
    <subcellularLocation>
        <location evidence="1">Cell membrane</location>
        <topology evidence="1">Multi-pass membrane protein</topology>
    </subcellularLocation>
</comment>
<keyword evidence="4 6" id="KW-1133">Transmembrane helix</keyword>
<dbReference type="GO" id="GO:0055085">
    <property type="term" value="P:transmembrane transport"/>
    <property type="evidence" value="ECO:0007669"/>
    <property type="project" value="InterPro"/>
</dbReference>
<dbReference type="AlphaFoldDB" id="S7TGU0"/>
<dbReference type="STRING" id="897.B2D07_15230"/>
<dbReference type="OrthoDB" id="9792188at2"/>
<evidence type="ECO:0000313" key="8">
    <source>
        <dbReference type="Proteomes" id="UP000014977"/>
    </source>
</evidence>
<dbReference type="PANTHER" id="PTHR33529">
    <property type="entry name" value="SLR0882 PROTEIN-RELATED"/>
    <property type="match status" value="1"/>
</dbReference>
<accession>S7TGU0</accession>
<feature type="transmembrane region" description="Helical" evidence="6">
    <location>
        <begin position="342"/>
        <end position="364"/>
    </location>
</feature>
<dbReference type="EMBL" id="ATHJ01000105">
    <property type="protein sequence ID" value="EPR35810.1"/>
    <property type="molecule type" value="Genomic_DNA"/>
</dbReference>
<evidence type="ECO:0000256" key="2">
    <source>
        <dbReference type="ARBA" id="ARBA00022475"/>
    </source>
</evidence>
<feature type="transmembrane region" description="Helical" evidence="6">
    <location>
        <begin position="21"/>
        <end position="43"/>
    </location>
</feature>
<evidence type="ECO:0000256" key="3">
    <source>
        <dbReference type="ARBA" id="ARBA00022692"/>
    </source>
</evidence>
<evidence type="ECO:0000256" key="1">
    <source>
        <dbReference type="ARBA" id="ARBA00004651"/>
    </source>
</evidence>
<keyword evidence="5 6" id="KW-0472">Membrane</keyword>
<sequence length="387" mass="43685">MKYNALITRYVLKEMFPPFAVNVLFFMFVFLLTEILDITDMIVNYKVGLWAVLRILAYSMPYFLIFILPMSVMMAVLLTFLRMSGDNEIIALKSSGIGIYQLLPAVFAFCLAGSIITGLMTVYGQPWSRTALKTLTIEIAKSNVDIGLKERTFNNAFKGVMLYVNEIDLKRKELIDVFIQDERNPDTAVTVVAPLGKMGSDPDNLLFHMRLHNGTINQVDLRKKSVNTVHFDTYDIQLDLKQAMENISDEPKNEREMHLTELWAYLQAASSKDVRYYRCLIELHKKFSIPVACFALGILAIPLGVQSKSARKSFGFALGFLLFLGYYLLLSAGMVFGETGAYPPAIGMWLPNIVTGGFGGYLLARTVKGRPIYIDLLPQIFAWLRKA</sequence>
<reference evidence="7 8" key="1">
    <citation type="journal article" date="2013" name="Genome Announc.">
        <title>Draft genome sequences for three mercury-methylating, sulfate-reducing bacteria.</title>
        <authorList>
            <person name="Brown S.D."/>
            <person name="Hurt R.A.Jr."/>
            <person name="Gilmour C.C."/>
            <person name="Elias D.A."/>
        </authorList>
    </citation>
    <scope>NUCLEOTIDE SEQUENCE [LARGE SCALE GENOMIC DNA]</scope>
    <source>
        <strain evidence="7 8">DSM 2059</strain>
    </source>
</reference>
<protein>
    <submittedName>
        <fullName evidence="7">Permease YjgP/YjgQ family protein</fullName>
    </submittedName>
</protein>
<name>S7TGU0_DESML</name>
<evidence type="ECO:0000256" key="4">
    <source>
        <dbReference type="ARBA" id="ARBA00022989"/>
    </source>
</evidence>
<dbReference type="NCBIfam" id="TIGR04407">
    <property type="entry name" value="LptF_YjgP"/>
    <property type="match status" value="1"/>
</dbReference>
<evidence type="ECO:0000256" key="6">
    <source>
        <dbReference type="SAM" id="Phobius"/>
    </source>
</evidence>
<keyword evidence="2" id="KW-1003">Cell membrane</keyword>
<dbReference type="eggNOG" id="COG0795">
    <property type="taxonomic scope" value="Bacteria"/>
</dbReference>
<feature type="transmembrane region" description="Helical" evidence="6">
    <location>
        <begin position="55"/>
        <end position="81"/>
    </location>
</feature>
<dbReference type="RefSeq" id="WP_020877626.1">
    <property type="nucleotide sequence ID" value="NZ_ATHJ01000105.1"/>
</dbReference>
<dbReference type="Pfam" id="PF03739">
    <property type="entry name" value="LptF_LptG"/>
    <property type="match status" value="1"/>
</dbReference>
<dbReference type="PANTHER" id="PTHR33529:SF6">
    <property type="entry name" value="YJGP_YJGQ FAMILY PERMEASE"/>
    <property type="match status" value="1"/>
</dbReference>
<dbReference type="Proteomes" id="UP000014977">
    <property type="component" value="Unassembled WGS sequence"/>
</dbReference>
<gene>
    <name evidence="7" type="ORF">dsmv_0515</name>
</gene>
<keyword evidence="8" id="KW-1185">Reference proteome</keyword>
<organism evidence="7 8">
    <name type="scientific">Desulfococcus multivorans DSM 2059</name>
    <dbReference type="NCBI Taxonomy" id="1121405"/>
    <lineage>
        <taxon>Bacteria</taxon>
        <taxon>Pseudomonadati</taxon>
        <taxon>Thermodesulfobacteriota</taxon>
        <taxon>Desulfobacteria</taxon>
        <taxon>Desulfobacterales</taxon>
        <taxon>Desulfococcaceae</taxon>
        <taxon>Desulfococcus</taxon>
    </lineage>
</organism>
<feature type="transmembrane region" description="Helical" evidence="6">
    <location>
        <begin position="102"/>
        <end position="123"/>
    </location>
</feature>